<evidence type="ECO:0000256" key="4">
    <source>
        <dbReference type="SAM" id="MobiDB-lite"/>
    </source>
</evidence>
<dbReference type="KEGG" id="cmo:103486808"/>
<dbReference type="Gene3D" id="3.30.40.10">
    <property type="entry name" value="Zinc/RING finger domain, C3HC4 (zinc finger)"/>
    <property type="match status" value="1"/>
</dbReference>
<accession>A0A1S3B7A1</accession>
<dbReference type="PANTHER" id="PTHR47863">
    <property type="entry name" value="RING/FYVE/PHD ZINC FINGER SUPERFAMILY PROTEIN"/>
    <property type="match status" value="1"/>
</dbReference>
<feature type="compositionally biased region" description="Basic and acidic residues" evidence="4">
    <location>
        <begin position="380"/>
        <end position="389"/>
    </location>
</feature>
<feature type="region of interest" description="Disordered" evidence="4">
    <location>
        <begin position="452"/>
        <end position="483"/>
    </location>
</feature>
<dbReference type="SUPFAM" id="SSF57903">
    <property type="entry name" value="FYVE/PHD zinc finger"/>
    <property type="match status" value="1"/>
</dbReference>
<keyword evidence="3" id="KW-0862">Zinc</keyword>
<feature type="compositionally biased region" description="Polar residues" evidence="4">
    <location>
        <begin position="256"/>
        <end position="272"/>
    </location>
</feature>
<keyword evidence="6" id="KW-1185">Reference proteome</keyword>
<feature type="compositionally biased region" description="Basic and acidic residues" evidence="4">
    <location>
        <begin position="331"/>
        <end position="349"/>
    </location>
</feature>
<sequence>MENETGSASSSALAWRWTIEALASFDQVKPSLLHDVINTASELLDGTRNNAGEMVALKCLEGLFGPLDDIGENGRPAQESKVMFDSSESCLDVVKRIYNETPKSALGVAGPDMFKWDAKPFIDQKRASMRCTLLQLKDSILDGTHPYANFLMPKSGLTPINKRDGTSLNNEDCVELGRRLDNSSSSPQGKKEGKVSPLLEDERRMSVVIPSSSSLLPSKRSSIEFTSEDEAGQLPGCDDGFINVKKLKHHSAHNLYSGQEVASSHGTEVVENSSDERSEPKIERDDTNHLDRHQITLEEDKLVEEEGFGSKKSGQFTATDEDSSERSGPQIERDDTNHLDRHQITLEEDKLVEEEGFGSKKSGQFTATDEDSSERSGPQIERDDIDHLDRHQINLVEDKLVEEEHSGSKNGAQCTATDELHLGESGIPCYTVLGSTQDGETLEVVGAEKVGDGSELPFEPKAPNHSPAEGNLDNTSPNNSKSDFGYDHHVNEMNPVSHSGFMSTTVATDSDVGMIPDEEEKDMLSDTDEYHETVDIAMRKKEFLSSQCMVDLDSSLVADRTELTVCVKCNEGGQLLSCNCGDCPLVVHAKCLGSLAAMNDESDFRCPFCLYSFAISEYLEAKKHAALAKKNVTSFFRSALEHHSIGFKVVLQPKDLDPSRRAGVEDVAKICEDVDMENKDNQVTVDGEHVNEVVDHQSTSVTDTERTISMSVTDTEQTIVLSKQMYIANTNHRENESSLLRVAPDVLSSEKDDNEFVDQECPRNTAAELVDQECHGNTAVELVDQESQGNAAQLEDGENATKQHGIHEILHEDREPVEPAAVEEDLQYQINDNEDEAACAIITEEEKSSDDGNDESIISRYSIRFRQKYHHTSSETHPLIRKKLL</sequence>
<proteinExistence type="predicted"/>
<dbReference type="PANTHER" id="PTHR47863:SF4">
    <property type="entry name" value="RING_FYVE_PHD ZINC FINGER SUPERFAMILY PROTEIN"/>
    <property type="match status" value="1"/>
</dbReference>
<dbReference type="eggNOG" id="ENOG502QVQV">
    <property type="taxonomic scope" value="Eukaryota"/>
</dbReference>
<dbReference type="SMART" id="SM00249">
    <property type="entry name" value="PHD"/>
    <property type="match status" value="1"/>
</dbReference>
<feature type="domain" description="Zinc finger PHD-type" evidence="5">
    <location>
        <begin position="565"/>
        <end position="610"/>
    </location>
</feature>
<dbReference type="InterPro" id="IPR013083">
    <property type="entry name" value="Znf_RING/FYVE/PHD"/>
</dbReference>
<evidence type="ECO:0000313" key="9">
    <source>
        <dbReference type="RefSeq" id="XP_050939973.1"/>
    </source>
</evidence>
<reference evidence="7 8" key="1">
    <citation type="submission" date="2025-05" db="UniProtKB">
        <authorList>
            <consortium name="RefSeq"/>
        </authorList>
    </citation>
    <scope>IDENTIFICATION</scope>
    <source>
        <tissue evidence="7 8">Stem</tissue>
    </source>
</reference>
<evidence type="ECO:0000313" key="7">
    <source>
        <dbReference type="RefSeq" id="XP_008443120.2"/>
    </source>
</evidence>
<keyword evidence="1" id="KW-0479">Metal-binding</keyword>
<dbReference type="RefSeq" id="XP_008443121.2">
    <property type="nucleotide sequence ID" value="XM_008444899.3"/>
</dbReference>
<feature type="region of interest" description="Disordered" evidence="4">
    <location>
        <begin position="256"/>
        <end position="389"/>
    </location>
</feature>
<evidence type="ECO:0000256" key="3">
    <source>
        <dbReference type="ARBA" id="ARBA00022833"/>
    </source>
</evidence>
<dbReference type="RefSeq" id="XP_008443120.2">
    <property type="nucleotide sequence ID" value="XM_008444898.3"/>
</dbReference>
<organism evidence="6 7">
    <name type="scientific">Cucumis melo</name>
    <name type="common">Muskmelon</name>
    <dbReference type="NCBI Taxonomy" id="3656"/>
    <lineage>
        <taxon>Eukaryota</taxon>
        <taxon>Viridiplantae</taxon>
        <taxon>Streptophyta</taxon>
        <taxon>Embryophyta</taxon>
        <taxon>Tracheophyta</taxon>
        <taxon>Spermatophyta</taxon>
        <taxon>Magnoliopsida</taxon>
        <taxon>eudicotyledons</taxon>
        <taxon>Gunneridae</taxon>
        <taxon>Pentapetalae</taxon>
        <taxon>rosids</taxon>
        <taxon>fabids</taxon>
        <taxon>Cucurbitales</taxon>
        <taxon>Cucurbitaceae</taxon>
        <taxon>Benincaseae</taxon>
        <taxon>Cucumis</taxon>
    </lineage>
</organism>
<feature type="compositionally biased region" description="Basic and acidic residues" evidence="4">
    <location>
        <begin position="189"/>
        <end position="204"/>
    </location>
</feature>
<evidence type="ECO:0000256" key="2">
    <source>
        <dbReference type="ARBA" id="ARBA00022771"/>
    </source>
</evidence>
<evidence type="ECO:0000313" key="8">
    <source>
        <dbReference type="RefSeq" id="XP_008443121.2"/>
    </source>
</evidence>
<keyword evidence="2" id="KW-0863">Zinc-finger</keyword>
<dbReference type="RefSeq" id="XP_050939973.1">
    <property type="nucleotide sequence ID" value="XM_051084016.1"/>
</dbReference>
<protein>
    <submittedName>
        <fullName evidence="7 8">Uncharacterized protein LOC103486808</fullName>
    </submittedName>
</protein>
<evidence type="ECO:0000256" key="1">
    <source>
        <dbReference type="ARBA" id="ARBA00022723"/>
    </source>
</evidence>
<feature type="compositionally biased region" description="Polar residues" evidence="4">
    <location>
        <begin position="472"/>
        <end position="482"/>
    </location>
</feature>
<dbReference type="GeneID" id="103486808"/>
<feature type="compositionally biased region" description="Basic and acidic residues" evidence="4">
    <location>
        <begin position="274"/>
        <end position="300"/>
    </location>
</feature>
<dbReference type="InterPro" id="IPR019786">
    <property type="entry name" value="Zinc_finger_PHD-type_CS"/>
</dbReference>
<dbReference type="InterPro" id="IPR001965">
    <property type="entry name" value="Znf_PHD"/>
</dbReference>
<dbReference type="PROSITE" id="PS01359">
    <property type="entry name" value="ZF_PHD_1"/>
    <property type="match status" value="1"/>
</dbReference>
<evidence type="ECO:0000313" key="6">
    <source>
        <dbReference type="Proteomes" id="UP001652600"/>
    </source>
</evidence>
<dbReference type="AlphaFoldDB" id="A0A1S3B7A1"/>
<dbReference type="GO" id="GO:0008270">
    <property type="term" value="F:zinc ion binding"/>
    <property type="evidence" value="ECO:0007669"/>
    <property type="project" value="UniProtKB-KW"/>
</dbReference>
<dbReference type="InterPro" id="IPR011011">
    <property type="entry name" value="Znf_FYVE_PHD"/>
</dbReference>
<evidence type="ECO:0000259" key="5">
    <source>
        <dbReference type="SMART" id="SM00249"/>
    </source>
</evidence>
<dbReference type="Proteomes" id="UP001652600">
    <property type="component" value="Chromosome 4"/>
</dbReference>
<name>A0A1S3B7A1_CUCME</name>
<gene>
    <name evidence="7 8 9" type="primary">LOC103486808</name>
</gene>
<feature type="region of interest" description="Disordered" evidence="4">
    <location>
        <begin position="178"/>
        <end position="204"/>
    </location>
</feature>